<dbReference type="InParanoid" id="D3BHI9"/>
<dbReference type="SUPFAM" id="SSF52540">
    <property type="entry name" value="P-loop containing nucleoside triphosphate hydrolases"/>
    <property type="match status" value="1"/>
</dbReference>
<dbReference type="GO" id="GO:0005524">
    <property type="term" value="F:ATP binding"/>
    <property type="evidence" value="ECO:0007669"/>
    <property type="project" value="UniProtKB-KW"/>
</dbReference>
<feature type="region of interest" description="Disordered" evidence="5">
    <location>
        <begin position="138"/>
        <end position="172"/>
    </location>
</feature>
<dbReference type="GeneID" id="31363470"/>
<dbReference type="STRING" id="670386.D3BHI9"/>
<evidence type="ECO:0000256" key="1">
    <source>
        <dbReference type="ARBA" id="ARBA00022741"/>
    </source>
</evidence>
<dbReference type="EMBL" id="ADBJ01000036">
    <property type="protein sequence ID" value="EFA79166.1"/>
    <property type="molecule type" value="Genomic_DNA"/>
</dbReference>
<dbReference type="InterPro" id="IPR027417">
    <property type="entry name" value="P-loop_NTPase"/>
</dbReference>
<dbReference type="InterPro" id="IPR041679">
    <property type="entry name" value="DNA2/NAM7-like_C"/>
</dbReference>
<keyword evidence="2" id="KW-0378">Hydrolase</keyword>
<dbReference type="InterPro" id="IPR050534">
    <property type="entry name" value="Coronavir_polyprotein_1ab"/>
</dbReference>
<accession>D3BHI9</accession>
<evidence type="ECO:0000313" key="7">
    <source>
        <dbReference type="EMBL" id="EFA79166.1"/>
    </source>
</evidence>
<feature type="compositionally biased region" description="Low complexity" evidence="5">
    <location>
        <begin position="145"/>
        <end position="172"/>
    </location>
</feature>
<dbReference type="Proteomes" id="UP000001396">
    <property type="component" value="Unassembled WGS sequence"/>
</dbReference>
<dbReference type="Pfam" id="PF13087">
    <property type="entry name" value="AAA_12"/>
    <property type="match status" value="1"/>
</dbReference>
<keyword evidence="3" id="KW-0347">Helicase</keyword>
<dbReference type="PANTHER" id="PTHR43788:SF8">
    <property type="entry name" value="DNA-BINDING PROTEIN SMUBP-2"/>
    <property type="match status" value="1"/>
</dbReference>
<evidence type="ECO:0000259" key="6">
    <source>
        <dbReference type="Pfam" id="PF13087"/>
    </source>
</evidence>
<evidence type="ECO:0000313" key="8">
    <source>
        <dbReference type="Proteomes" id="UP000001396"/>
    </source>
</evidence>
<evidence type="ECO:0000256" key="4">
    <source>
        <dbReference type="ARBA" id="ARBA00022840"/>
    </source>
</evidence>
<sequence>MNSNNNSPQSVNSSNKRIKTLKSLLEDGLITVDDQCYFVYNKQNYQCKIVLRNGKACFFATVEGNDIVEDRSTTFIKKYIAFIQPTTTTTTETTTPTSPSASASTIEGNNIMYINNKRISDYVLLDTASGATSNLTNQFANMNMNTPPQSSKSNNNNKNTPPSSSSFSPFKQNVDSNGYSDSSFVPSSVLPPQRSLSSFAIMSSTNQHQQHQQQNTSNNLKYSFRKMDVGDEKQSGSIEIEYQDMEPARIKPSGVGRYFHFNCDRYLAFSTREKSSSNTSSTVSSSSHKNTMIDGGFAWEEKVAATLKGTVHIPAENASAIPYSKTMELLKTASDCVIFQSTLEPPASIRRALLPSSVSFSISIPDFLQITTIKNSEGQPIHRSLKILDAKSTGSVVFSQKIQLAFYYLLLGELIQLEKIDDLKLDDVAAIYLKGIYEPVDFQLLPTVKILETFLYGDKQRQSQLLAILSTPKYDADWRLTERCDGCEYLDHCKSQAIKEKSQNLLPKPLSPKVQLLMENERRQQQDGQSAVTDLDLLYSIALNSDRIDDNQTRIELVSLLPYIRSIIKSNSNDNSLILTSYKDLSLNSKQDHEVYLCLQQNPITQELFGYSVLHINNTLEENNDSGATKETVYSGFDSSSFVKDLASLFNKYNKSKESLQCFIYDYYERSYLFGLLAGQLKSDPTNKDTLTILLTLLHSSEWINFNLGGVFPVEIPGNLLPSVNPLIIIQEQVSKSIATGIFPILSLGAVAKRLLLLPSIPTCLDNDHIYVTIIAPNHKDKIAEELKNRLLYTKTIKDTLLSHIFKTPKVSFNFKIRDIYEYKNPLLNKLKYCHHHDLLAGCKEIQSSRSRSVLTNVLDGKYLIVKYIGSGDLHVFESVIYLSHFSGFMRLFCDKFTKMMLVENSDDGLQKLESFNDMFYSTKKLPDGTFTADNITMNFKSNVESDYQCLVSIVLESKDSTFQPGKEYILSQRFDINFFAQFHPMNKGFEAAEQQGEKSPMLNLFKNPLQWTNNLVESQDPDITKFIEGIERTTQSFQSIRDQNVDLRLSLTDSQLGIVKSIVQRRLQLVVGPPGTGKTHFLALMVLIIMETLIRAEKKSYIIAITAHTHTAIDNLLVRIAELKKEYESFAGNALNFQIVKKESSKLSESLTSHNIVKYDKKHKFNLMCIGSTCWGLNTLGLDLDMLIIDEASQLPSPLAALGLNAVNLEKSRVVVVGDPKQLGPVLKASFIVRKDLSVSDKLEHQEPKFHKSIFSCLKGQLEDRGISKPFISLCENFRMTDNLCRFFSINLYGPSYQSFLPRKEEPVNKLLVSPQYVNNDLIQTIFKNNDIGCHTILLNHQQFGNRSVEAEIVRQIYKFTRDSLQLENKTSDEIEEQLWSSKTLGVVTPMNIQRVEIQQMLVTEQQKYGCREQHMPHVTTAEKMQGQEFDTIVICYNGWSANIKDSDFIFNRNRLNVSFSRAKKRIVLIISSSLLKPDEKIFNNRKTDNAYRFLNEFIKYSSIHRFQVEQVPATPLQNYKSQSTPQTPQSPTNNNNNNKDDTPTTPITSIITTTIQTNPLSPQDERTLQSEFMRKLNMSNNNDKE</sequence>
<dbReference type="GO" id="GO:0043139">
    <property type="term" value="F:5'-3' DNA helicase activity"/>
    <property type="evidence" value="ECO:0007669"/>
    <property type="project" value="TreeGrafter"/>
</dbReference>
<organism evidence="7 8">
    <name type="scientific">Heterostelium pallidum (strain ATCC 26659 / Pp 5 / PN500)</name>
    <name type="common">Cellular slime mold</name>
    <name type="synonym">Polysphondylium pallidum</name>
    <dbReference type="NCBI Taxonomy" id="670386"/>
    <lineage>
        <taxon>Eukaryota</taxon>
        <taxon>Amoebozoa</taxon>
        <taxon>Evosea</taxon>
        <taxon>Eumycetozoa</taxon>
        <taxon>Dictyostelia</taxon>
        <taxon>Acytosteliales</taxon>
        <taxon>Acytosteliaceae</taxon>
        <taxon>Heterostelium</taxon>
    </lineage>
</organism>
<feature type="region of interest" description="Disordered" evidence="5">
    <location>
        <begin position="1520"/>
        <end position="1548"/>
    </location>
</feature>
<keyword evidence="1" id="KW-0547">Nucleotide-binding</keyword>
<comment type="caution">
    <text evidence="7">The sequence shown here is derived from an EMBL/GenBank/DDBJ whole genome shotgun (WGS) entry which is preliminary data.</text>
</comment>
<protein>
    <recommendedName>
        <fullName evidence="6">DNA2/NAM7 helicase-like C-terminal domain-containing protein</fullName>
    </recommendedName>
</protein>
<dbReference type="Pfam" id="PF13604">
    <property type="entry name" value="AAA_30"/>
    <property type="match status" value="1"/>
</dbReference>
<dbReference type="Gene3D" id="3.40.50.300">
    <property type="entry name" value="P-loop containing nucleotide triphosphate hydrolases"/>
    <property type="match status" value="2"/>
</dbReference>
<reference evidence="7 8" key="1">
    <citation type="journal article" date="2011" name="Genome Res.">
        <title>Phylogeny-wide analysis of social amoeba genomes highlights ancient origins for complex intercellular communication.</title>
        <authorList>
            <person name="Heidel A.J."/>
            <person name="Lawal H.M."/>
            <person name="Felder M."/>
            <person name="Schilde C."/>
            <person name="Helps N.R."/>
            <person name="Tunggal B."/>
            <person name="Rivero F."/>
            <person name="John U."/>
            <person name="Schleicher M."/>
            <person name="Eichinger L."/>
            <person name="Platzer M."/>
            <person name="Noegel A.A."/>
            <person name="Schaap P."/>
            <person name="Gloeckner G."/>
        </authorList>
    </citation>
    <scope>NUCLEOTIDE SEQUENCE [LARGE SCALE GENOMIC DNA]</scope>
    <source>
        <strain evidence="8">ATCC 26659 / Pp 5 / PN500</strain>
    </source>
</reference>
<feature type="compositionally biased region" description="Low complexity" evidence="5">
    <location>
        <begin position="1522"/>
        <end position="1548"/>
    </location>
</feature>
<keyword evidence="8" id="KW-1185">Reference proteome</keyword>
<evidence type="ECO:0000256" key="2">
    <source>
        <dbReference type="ARBA" id="ARBA00022801"/>
    </source>
</evidence>
<gene>
    <name evidence="7" type="ORF">PPL_07991</name>
</gene>
<name>D3BHI9_HETP5</name>
<evidence type="ECO:0000256" key="3">
    <source>
        <dbReference type="ARBA" id="ARBA00022806"/>
    </source>
</evidence>
<dbReference type="GO" id="GO:0016787">
    <property type="term" value="F:hydrolase activity"/>
    <property type="evidence" value="ECO:0007669"/>
    <property type="project" value="UniProtKB-KW"/>
</dbReference>
<keyword evidence="4" id="KW-0067">ATP-binding</keyword>
<dbReference type="PANTHER" id="PTHR43788">
    <property type="entry name" value="DNA2/NAM7 HELICASE FAMILY MEMBER"/>
    <property type="match status" value="1"/>
</dbReference>
<feature type="domain" description="DNA2/NAM7 helicase-like C-terminal" evidence="6">
    <location>
        <begin position="1263"/>
        <end position="1473"/>
    </location>
</feature>
<proteinExistence type="predicted"/>
<evidence type="ECO:0000256" key="5">
    <source>
        <dbReference type="SAM" id="MobiDB-lite"/>
    </source>
</evidence>
<dbReference type="OMA" id="DKMQGQE"/>
<dbReference type="RefSeq" id="XP_020431287.1">
    <property type="nucleotide sequence ID" value="XM_020578823.1"/>
</dbReference>